<protein>
    <recommendedName>
        <fullName evidence="2">3-hydroxyisobutyryl-CoA hydrolase</fullName>
        <ecNumber evidence="2">3.1.2.4</ecNumber>
    </recommendedName>
</protein>
<dbReference type="GO" id="GO:0003860">
    <property type="term" value="F:3-hydroxyisobutyryl-CoA hydrolase activity"/>
    <property type="evidence" value="ECO:0007669"/>
    <property type="project" value="UniProtKB-EC"/>
</dbReference>
<dbReference type="GO" id="GO:0005829">
    <property type="term" value="C:cytosol"/>
    <property type="evidence" value="ECO:0007669"/>
    <property type="project" value="TreeGrafter"/>
</dbReference>
<evidence type="ECO:0000256" key="3">
    <source>
        <dbReference type="ARBA" id="ARBA00022801"/>
    </source>
</evidence>
<dbReference type="InterPro" id="IPR045004">
    <property type="entry name" value="ECH_dom"/>
</dbReference>
<feature type="domain" description="Enoyl-CoA hydratase/isomerase" evidence="4">
    <location>
        <begin position="16"/>
        <end position="342"/>
    </location>
</feature>
<evidence type="ECO:0000313" key="5">
    <source>
        <dbReference type="EMBL" id="AZI59457.1"/>
    </source>
</evidence>
<dbReference type="NCBIfam" id="NF004127">
    <property type="entry name" value="PRK05617.1"/>
    <property type="match status" value="1"/>
</dbReference>
<dbReference type="AlphaFoldDB" id="A0A3G8ZRQ7"/>
<keyword evidence="6" id="KW-1185">Reference proteome</keyword>
<dbReference type="SUPFAM" id="SSF52096">
    <property type="entry name" value="ClpP/crotonase"/>
    <property type="match status" value="1"/>
</dbReference>
<gene>
    <name evidence="5" type="ORF">EH165_06730</name>
</gene>
<name>A0A3G8ZRQ7_9ACTN</name>
<organism evidence="5 6">
    <name type="scientific">Nakamurella antarctica</name>
    <dbReference type="NCBI Taxonomy" id="1902245"/>
    <lineage>
        <taxon>Bacteria</taxon>
        <taxon>Bacillati</taxon>
        <taxon>Actinomycetota</taxon>
        <taxon>Actinomycetes</taxon>
        <taxon>Nakamurellales</taxon>
        <taxon>Nakamurellaceae</taxon>
        <taxon>Nakamurella</taxon>
    </lineage>
</organism>
<evidence type="ECO:0000256" key="1">
    <source>
        <dbReference type="ARBA" id="ARBA00001709"/>
    </source>
</evidence>
<reference evidence="5 6" key="2">
    <citation type="submission" date="2018-12" db="EMBL/GenBank/DDBJ databases">
        <title>Nakamurella antarcticus sp. nov., isolated from Antarctica South Shetland Islands soil.</title>
        <authorList>
            <person name="Peng F."/>
        </authorList>
    </citation>
    <scope>NUCLEOTIDE SEQUENCE [LARGE SCALE GENOMIC DNA]</scope>
    <source>
        <strain evidence="5 6">S14-144</strain>
    </source>
</reference>
<dbReference type="KEGG" id="nak:EH165_06730"/>
<keyword evidence="3" id="KW-0378">Hydrolase</keyword>
<dbReference type="InterPro" id="IPR029045">
    <property type="entry name" value="ClpP/crotonase-like_dom_sf"/>
</dbReference>
<proteinExistence type="predicted"/>
<dbReference type="GO" id="GO:0006574">
    <property type="term" value="P:L-valine catabolic process"/>
    <property type="evidence" value="ECO:0007669"/>
    <property type="project" value="TreeGrafter"/>
</dbReference>
<dbReference type="CDD" id="cd06558">
    <property type="entry name" value="crotonase-like"/>
    <property type="match status" value="1"/>
</dbReference>
<dbReference type="OrthoDB" id="9790967at2"/>
<accession>A0A3G8ZRQ7</accession>
<dbReference type="RefSeq" id="WP_124800361.1">
    <property type="nucleotide sequence ID" value="NZ_CP034170.1"/>
</dbReference>
<evidence type="ECO:0000259" key="4">
    <source>
        <dbReference type="Pfam" id="PF16113"/>
    </source>
</evidence>
<dbReference type="PANTHER" id="PTHR43176:SF3">
    <property type="entry name" value="3-HYDROXYISOBUTYRYL-COA HYDROLASE, MITOCHONDRIAL"/>
    <property type="match status" value="1"/>
</dbReference>
<dbReference type="Pfam" id="PF16113">
    <property type="entry name" value="ECH_2"/>
    <property type="match status" value="1"/>
</dbReference>
<dbReference type="EC" id="3.1.2.4" evidence="2"/>
<evidence type="ECO:0000256" key="2">
    <source>
        <dbReference type="ARBA" id="ARBA00011915"/>
    </source>
</evidence>
<dbReference type="Proteomes" id="UP000268084">
    <property type="component" value="Chromosome"/>
</dbReference>
<evidence type="ECO:0000313" key="6">
    <source>
        <dbReference type="Proteomes" id="UP000268084"/>
    </source>
</evidence>
<sequence length="353" mass="36723">MNDAAGEVIVRVDGTVGRITLNRPRAINALNYSMSVTIAAALQEWADDNSVTAVVLDGAGEGGLCAGGDIRAVYADATAGGGETIAFWREEYRLNAAIAHYPKPCVAIMDGLVLGGGVGLSAHASHRVVTERSIVGMPEVGIGLIPDVGGTYLLSRSPGWTGMYAALTGDRVDGADAIYLGLADVLVESSNVQNLISAVGSHCADQALRDYAVKPPASRLAGGREWIDRCFESDCATEILANLDREVTGGSGSAKMAASAADAIRAASPSAVKVTLRAVRQARSLSTLEAALNVEFAVVSAALRSHDLREGIRAQVIDKDRSPQWRPAALSDVSAADVDGYFASVLDLPFPTS</sequence>
<dbReference type="PANTHER" id="PTHR43176">
    <property type="entry name" value="3-HYDROXYISOBUTYRYL-COA HYDROLASE-RELATED"/>
    <property type="match status" value="1"/>
</dbReference>
<keyword evidence="5" id="KW-0413">Isomerase</keyword>
<comment type="catalytic activity">
    <reaction evidence="1">
        <text>3-hydroxy-2-methylpropanoyl-CoA + H2O = 3-hydroxy-2-methylpropanoate + CoA + H(+)</text>
        <dbReference type="Rhea" id="RHEA:20888"/>
        <dbReference type="ChEBI" id="CHEBI:11805"/>
        <dbReference type="ChEBI" id="CHEBI:15377"/>
        <dbReference type="ChEBI" id="CHEBI:15378"/>
        <dbReference type="ChEBI" id="CHEBI:57287"/>
        <dbReference type="ChEBI" id="CHEBI:57340"/>
        <dbReference type="EC" id="3.1.2.4"/>
    </reaction>
</comment>
<reference evidence="5 6" key="1">
    <citation type="submission" date="2018-11" db="EMBL/GenBank/DDBJ databases">
        <authorList>
            <person name="Da X."/>
        </authorList>
    </citation>
    <scope>NUCLEOTIDE SEQUENCE [LARGE SCALE GENOMIC DNA]</scope>
    <source>
        <strain evidence="5 6">S14-144</strain>
    </source>
</reference>
<dbReference type="GO" id="GO:0016853">
    <property type="term" value="F:isomerase activity"/>
    <property type="evidence" value="ECO:0007669"/>
    <property type="project" value="UniProtKB-KW"/>
</dbReference>
<dbReference type="Gene3D" id="3.90.226.10">
    <property type="entry name" value="2-enoyl-CoA Hydratase, Chain A, domain 1"/>
    <property type="match status" value="1"/>
</dbReference>
<dbReference type="InterPro" id="IPR032259">
    <property type="entry name" value="HIBYL-CoA-H"/>
</dbReference>
<dbReference type="EMBL" id="CP034170">
    <property type="protein sequence ID" value="AZI59457.1"/>
    <property type="molecule type" value="Genomic_DNA"/>
</dbReference>